<evidence type="ECO:0000256" key="1">
    <source>
        <dbReference type="ARBA" id="ARBA00012928"/>
    </source>
</evidence>
<dbReference type="InterPro" id="IPR026591">
    <property type="entry name" value="Sirtuin_cat_small_dom_sf"/>
</dbReference>
<organism evidence="7 8">
    <name type="scientific">Knoellia flava</name>
    <dbReference type="NCBI Taxonomy" id="913969"/>
    <lineage>
        <taxon>Bacteria</taxon>
        <taxon>Bacillati</taxon>
        <taxon>Actinomycetota</taxon>
        <taxon>Actinomycetes</taxon>
        <taxon>Micrococcales</taxon>
        <taxon>Intrasporangiaceae</taxon>
        <taxon>Knoellia</taxon>
    </lineage>
</organism>
<dbReference type="Pfam" id="PF02146">
    <property type="entry name" value="SIR2"/>
    <property type="match status" value="1"/>
</dbReference>
<dbReference type="InterPro" id="IPR050134">
    <property type="entry name" value="NAD-dep_sirtuin_deacylases"/>
</dbReference>
<dbReference type="Gene3D" id="3.30.1600.10">
    <property type="entry name" value="SIR2/SIRT2 'Small Domain"/>
    <property type="match status" value="1"/>
</dbReference>
<reference evidence="7" key="1">
    <citation type="journal article" date="2014" name="Int. J. Syst. Evol. Microbiol.">
        <title>Complete genome sequence of Corynebacterium casei LMG S-19264T (=DSM 44701T), isolated from a smear-ripened cheese.</title>
        <authorList>
            <consortium name="US DOE Joint Genome Institute (JGI-PGF)"/>
            <person name="Walter F."/>
            <person name="Albersmeier A."/>
            <person name="Kalinowski J."/>
            <person name="Ruckert C."/>
        </authorList>
    </citation>
    <scope>NUCLEOTIDE SEQUENCE</scope>
    <source>
        <strain evidence="7">CGMCC 1.10749</strain>
    </source>
</reference>
<dbReference type="PANTHER" id="PTHR11085">
    <property type="entry name" value="NAD-DEPENDENT PROTEIN DEACYLASE SIRTUIN-5, MITOCHONDRIAL-RELATED"/>
    <property type="match status" value="1"/>
</dbReference>
<evidence type="ECO:0000313" key="7">
    <source>
        <dbReference type="EMBL" id="GGB88351.1"/>
    </source>
</evidence>
<evidence type="ECO:0000256" key="4">
    <source>
        <dbReference type="PROSITE-ProRule" id="PRU00236"/>
    </source>
</evidence>
<sequence>MTLGRGVGGPGPVEEPGAGSAVAAGASGAEVLSARPAYDESVTADGPVTATVAEVAALLRAHGPALVLTGAGMSTESGIPDYRGPDGNRRVTPMSHQEFTATSEARQRYWARSFIGWQRFTAAEPNAGHLAVTDLQAAGVFGPVITQNVDGLHQEAGTREVTELHGSLAEVVCLTCGERVDRDLVQAFMDDANPGFASRALGSVPDGSQVSSQIRPDGDIVLADEAVRSFLAPRCLVCGDDTLKPDVVFFGGAVPRDRVDLCFSLTDEAPVLVVLGSSLKVMSGYRFVRRAAAHGIPVVVITRGPTRGDAETTHRIDASLGVTLSALAREVGERADRAG</sequence>
<dbReference type="AlphaFoldDB" id="A0A8H9KRN9"/>
<keyword evidence="3" id="KW-0520">NAD</keyword>
<dbReference type="EMBL" id="BMEA01000004">
    <property type="protein sequence ID" value="GGB88351.1"/>
    <property type="molecule type" value="Genomic_DNA"/>
</dbReference>
<proteinExistence type="predicted"/>
<feature type="domain" description="Deacetylase sirtuin-type" evidence="6">
    <location>
        <begin position="45"/>
        <end position="339"/>
    </location>
</feature>
<dbReference type="GO" id="GO:0070403">
    <property type="term" value="F:NAD+ binding"/>
    <property type="evidence" value="ECO:0007669"/>
    <property type="project" value="InterPro"/>
</dbReference>
<dbReference type="InterPro" id="IPR026590">
    <property type="entry name" value="Ssirtuin_cat_dom"/>
</dbReference>
<evidence type="ECO:0000256" key="3">
    <source>
        <dbReference type="ARBA" id="ARBA00023027"/>
    </source>
</evidence>
<feature type="binding site" evidence="4">
    <location>
        <position position="238"/>
    </location>
    <ligand>
        <name>Zn(2+)</name>
        <dbReference type="ChEBI" id="CHEBI:29105"/>
    </ligand>
</feature>
<dbReference type="PROSITE" id="PS50305">
    <property type="entry name" value="SIRTUIN"/>
    <property type="match status" value="1"/>
</dbReference>
<feature type="active site" description="Proton acceptor" evidence="4">
    <location>
        <position position="165"/>
    </location>
</feature>
<dbReference type="InterPro" id="IPR029035">
    <property type="entry name" value="DHS-like_NAD/FAD-binding_dom"/>
</dbReference>
<dbReference type="Proteomes" id="UP000628079">
    <property type="component" value="Unassembled WGS sequence"/>
</dbReference>
<name>A0A8H9KRN9_9MICO</name>
<dbReference type="EC" id="2.3.1.286" evidence="1"/>
<protein>
    <recommendedName>
        <fullName evidence="1">protein acetyllysine N-acetyltransferase</fullName>
        <ecNumber evidence="1">2.3.1.286</ecNumber>
    </recommendedName>
</protein>
<evidence type="ECO:0000259" key="6">
    <source>
        <dbReference type="PROSITE" id="PS50305"/>
    </source>
</evidence>
<evidence type="ECO:0000256" key="2">
    <source>
        <dbReference type="ARBA" id="ARBA00022679"/>
    </source>
</evidence>
<dbReference type="GO" id="GO:0017136">
    <property type="term" value="F:histone deacetylase activity, NAD-dependent"/>
    <property type="evidence" value="ECO:0007669"/>
    <property type="project" value="TreeGrafter"/>
</dbReference>
<keyword evidence="4" id="KW-0479">Metal-binding</keyword>
<feature type="binding site" evidence="4">
    <location>
        <position position="176"/>
    </location>
    <ligand>
        <name>Zn(2+)</name>
        <dbReference type="ChEBI" id="CHEBI:29105"/>
    </ligand>
</feature>
<evidence type="ECO:0000256" key="5">
    <source>
        <dbReference type="SAM" id="MobiDB-lite"/>
    </source>
</evidence>
<reference evidence="7" key="2">
    <citation type="submission" date="2020-09" db="EMBL/GenBank/DDBJ databases">
        <authorList>
            <person name="Sun Q."/>
            <person name="Zhou Y."/>
        </authorList>
    </citation>
    <scope>NUCLEOTIDE SEQUENCE</scope>
    <source>
        <strain evidence="7">CGMCC 1.10749</strain>
    </source>
</reference>
<evidence type="ECO:0000313" key="8">
    <source>
        <dbReference type="Proteomes" id="UP000628079"/>
    </source>
</evidence>
<accession>A0A8H9KRN9</accession>
<feature type="region of interest" description="Disordered" evidence="5">
    <location>
        <begin position="1"/>
        <end position="22"/>
    </location>
</feature>
<feature type="compositionally biased region" description="Low complexity" evidence="5">
    <location>
        <begin position="12"/>
        <end position="22"/>
    </location>
</feature>
<feature type="compositionally biased region" description="Gly residues" evidence="5">
    <location>
        <begin position="1"/>
        <end position="11"/>
    </location>
</feature>
<dbReference type="Gene3D" id="3.40.50.1220">
    <property type="entry name" value="TPP-binding domain"/>
    <property type="match status" value="1"/>
</dbReference>
<dbReference type="SUPFAM" id="SSF52467">
    <property type="entry name" value="DHS-like NAD/FAD-binding domain"/>
    <property type="match status" value="1"/>
</dbReference>
<gene>
    <name evidence="7" type="primary">cobB</name>
    <name evidence="7" type="ORF">GCM10011314_30190</name>
</gene>
<feature type="binding site" evidence="4">
    <location>
        <position position="235"/>
    </location>
    <ligand>
        <name>Zn(2+)</name>
        <dbReference type="ChEBI" id="CHEBI:29105"/>
    </ligand>
</feature>
<dbReference type="PANTHER" id="PTHR11085:SF10">
    <property type="entry name" value="NAD-DEPENDENT PROTEIN DEACYLASE SIRTUIN-5, MITOCHONDRIAL-RELATED"/>
    <property type="match status" value="1"/>
</dbReference>
<feature type="binding site" evidence="4">
    <location>
        <position position="173"/>
    </location>
    <ligand>
        <name>Zn(2+)</name>
        <dbReference type="ChEBI" id="CHEBI:29105"/>
    </ligand>
</feature>
<keyword evidence="2" id="KW-0808">Transferase</keyword>
<comment type="caution">
    <text evidence="7">The sequence shown here is derived from an EMBL/GenBank/DDBJ whole genome shotgun (WGS) entry which is preliminary data.</text>
</comment>
<dbReference type="InterPro" id="IPR003000">
    <property type="entry name" value="Sirtuin"/>
</dbReference>
<keyword evidence="4" id="KW-0862">Zinc</keyword>
<dbReference type="GO" id="GO:0046872">
    <property type="term" value="F:metal ion binding"/>
    <property type="evidence" value="ECO:0007669"/>
    <property type="project" value="UniProtKB-KW"/>
</dbReference>